<dbReference type="PANTHER" id="PTHR34220">
    <property type="entry name" value="SENSOR HISTIDINE KINASE YPDA"/>
    <property type="match status" value="1"/>
</dbReference>
<dbReference type="Pfam" id="PF06580">
    <property type="entry name" value="His_kinase"/>
    <property type="match status" value="1"/>
</dbReference>
<proteinExistence type="predicted"/>
<evidence type="ECO:0000259" key="2">
    <source>
        <dbReference type="Pfam" id="PF06580"/>
    </source>
</evidence>
<dbReference type="STRING" id="1298598.JCM21714_3448"/>
<feature type="domain" description="Signal transduction histidine kinase internal region" evidence="2">
    <location>
        <begin position="3"/>
        <end position="52"/>
    </location>
</feature>
<keyword evidence="3" id="KW-0418">Kinase</keyword>
<reference evidence="3 4" key="1">
    <citation type="journal article" date="2014" name="Genome Announc.">
        <title>Draft Genome Sequence of the Boron-Tolerant and Moderately Halotolerant Bacterium Gracilibacillus boraciitolerans JCM 21714T.</title>
        <authorList>
            <person name="Ahmed I."/>
            <person name="Oshima K."/>
            <person name="Suda W."/>
            <person name="Kitamura K."/>
            <person name="Iida T."/>
            <person name="Ohmori Y."/>
            <person name="Fujiwara T."/>
            <person name="Hattori M."/>
            <person name="Ohkuma M."/>
        </authorList>
    </citation>
    <scope>NUCLEOTIDE SEQUENCE [LARGE SCALE GENOMIC DNA]</scope>
    <source>
        <strain evidence="3 4">JCM 21714</strain>
    </source>
</reference>
<sequence length="191" mass="21490">MKGAERTSDIIASISALLRYNIGNLDRQTTLKNEVEIVQEYFFIQKTRFQERVEFIENIDPSCLSIPLPCLTLQPIIENAFIHGIEEMSIGAKIELLIYKENEIVCIKVKDNGGVGMDQQTIDRLMDTSDEKEVHAEKKGSGHSTGIGMKNVIKRLKLFDKASEVNIFSEHGKGTTVTIRLKNITRKGGHN</sequence>
<dbReference type="InterPro" id="IPR050640">
    <property type="entry name" value="Bact_2-comp_sensor_kinase"/>
</dbReference>
<dbReference type="eggNOG" id="COG2972">
    <property type="taxonomic scope" value="Bacteria"/>
</dbReference>
<evidence type="ECO:0000259" key="1">
    <source>
        <dbReference type="Pfam" id="PF02518"/>
    </source>
</evidence>
<dbReference type="Gene3D" id="3.30.565.10">
    <property type="entry name" value="Histidine kinase-like ATPase, C-terminal domain"/>
    <property type="match status" value="1"/>
</dbReference>
<gene>
    <name evidence="3" type="ORF">JCM21714_3448</name>
</gene>
<dbReference type="RefSeq" id="WP_052000603.1">
    <property type="nucleotide sequence ID" value="NZ_BAVS01000022.1"/>
</dbReference>
<organism evidence="3 4">
    <name type="scientific">Gracilibacillus boraciitolerans JCM 21714</name>
    <dbReference type="NCBI Taxonomy" id="1298598"/>
    <lineage>
        <taxon>Bacteria</taxon>
        <taxon>Bacillati</taxon>
        <taxon>Bacillota</taxon>
        <taxon>Bacilli</taxon>
        <taxon>Bacillales</taxon>
        <taxon>Bacillaceae</taxon>
        <taxon>Gracilibacillus</taxon>
    </lineage>
</organism>
<dbReference type="Proteomes" id="UP000019102">
    <property type="component" value="Unassembled WGS sequence"/>
</dbReference>
<dbReference type="AlphaFoldDB" id="W4VM90"/>
<keyword evidence="3" id="KW-0808">Transferase</keyword>
<protein>
    <submittedName>
        <fullName evidence="3">Two-component sensor histidine kinase</fullName>
    </submittedName>
</protein>
<dbReference type="PANTHER" id="PTHR34220:SF7">
    <property type="entry name" value="SENSOR HISTIDINE KINASE YPDA"/>
    <property type="match status" value="1"/>
</dbReference>
<feature type="domain" description="Histidine kinase/HSP90-like ATPase" evidence="1">
    <location>
        <begin position="73"/>
        <end position="182"/>
    </location>
</feature>
<dbReference type="EMBL" id="BAVS01000022">
    <property type="protein sequence ID" value="GAE94301.1"/>
    <property type="molecule type" value="Genomic_DNA"/>
</dbReference>
<dbReference type="InterPro" id="IPR003594">
    <property type="entry name" value="HATPase_dom"/>
</dbReference>
<evidence type="ECO:0000313" key="4">
    <source>
        <dbReference type="Proteomes" id="UP000019102"/>
    </source>
</evidence>
<accession>W4VM90</accession>
<evidence type="ECO:0000313" key="3">
    <source>
        <dbReference type="EMBL" id="GAE94301.1"/>
    </source>
</evidence>
<dbReference type="InterPro" id="IPR036890">
    <property type="entry name" value="HATPase_C_sf"/>
</dbReference>
<dbReference type="GO" id="GO:0016020">
    <property type="term" value="C:membrane"/>
    <property type="evidence" value="ECO:0007669"/>
    <property type="project" value="InterPro"/>
</dbReference>
<dbReference type="InterPro" id="IPR010559">
    <property type="entry name" value="Sig_transdc_His_kin_internal"/>
</dbReference>
<name>W4VM90_9BACI</name>
<dbReference type="GO" id="GO:0000155">
    <property type="term" value="F:phosphorelay sensor kinase activity"/>
    <property type="evidence" value="ECO:0007669"/>
    <property type="project" value="InterPro"/>
</dbReference>
<dbReference type="SUPFAM" id="SSF55874">
    <property type="entry name" value="ATPase domain of HSP90 chaperone/DNA topoisomerase II/histidine kinase"/>
    <property type="match status" value="1"/>
</dbReference>
<dbReference type="Pfam" id="PF02518">
    <property type="entry name" value="HATPase_c"/>
    <property type="match status" value="1"/>
</dbReference>
<keyword evidence="4" id="KW-1185">Reference proteome</keyword>
<comment type="caution">
    <text evidence="3">The sequence shown here is derived from an EMBL/GenBank/DDBJ whole genome shotgun (WGS) entry which is preliminary data.</text>
</comment>